<dbReference type="Pfam" id="PF24719">
    <property type="entry name" value="Imm33-like"/>
    <property type="match status" value="1"/>
</dbReference>
<sequence length="122" mass="14419">MENQEIGELKKHIKLQKLICKKYNSDFTSIDEKLFIGVSSNLELEPLNGLRHPKHGKMNGWYIWSGEWSDEDDFFIPLCLEHLIELKPKIAKYLGLDVGFRFLTDKKGYEDVWFDQNITELR</sequence>
<dbReference type="EMBL" id="VFWZ01000001">
    <property type="protein sequence ID" value="TPN89200.1"/>
    <property type="molecule type" value="Genomic_DNA"/>
</dbReference>
<comment type="caution">
    <text evidence="2">The sequence shown here is derived from an EMBL/GenBank/DDBJ whole genome shotgun (WGS) entry which is preliminary data.</text>
</comment>
<keyword evidence="3" id="KW-1185">Reference proteome</keyword>
<evidence type="ECO:0000313" key="3">
    <source>
        <dbReference type="Proteomes" id="UP000315540"/>
    </source>
</evidence>
<feature type="domain" description="Imm33-like" evidence="1">
    <location>
        <begin position="16"/>
        <end position="115"/>
    </location>
</feature>
<organism evidence="2 3">
    <name type="scientific">Aquimarina algicola</name>
    <dbReference type="NCBI Taxonomy" id="2589995"/>
    <lineage>
        <taxon>Bacteria</taxon>
        <taxon>Pseudomonadati</taxon>
        <taxon>Bacteroidota</taxon>
        <taxon>Flavobacteriia</taxon>
        <taxon>Flavobacteriales</taxon>
        <taxon>Flavobacteriaceae</taxon>
        <taxon>Aquimarina</taxon>
    </lineage>
</organism>
<protein>
    <recommendedName>
        <fullName evidence="1">Imm33-like domain-containing protein</fullName>
    </recommendedName>
</protein>
<name>A0A504JS37_9FLAO</name>
<dbReference type="RefSeq" id="WP_140589575.1">
    <property type="nucleotide sequence ID" value="NZ_VFWZ01000001.1"/>
</dbReference>
<reference evidence="2 3" key="1">
    <citation type="submission" date="2019-06" db="EMBL/GenBank/DDBJ databases">
        <authorList>
            <person name="Meng X."/>
        </authorList>
    </citation>
    <scope>NUCLEOTIDE SEQUENCE [LARGE SCALE GENOMIC DNA]</scope>
    <source>
        <strain evidence="2 3">M625</strain>
    </source>
</reference>
<accession>A0A504JS37</accession>
<evidence type="ECO:0000313" key="2">
    <source>
        <dbReference type="EMBL" id="TPN89200.1"/>
    </source>
</evidence>
<evidence type="ECO:0000259" key="1">
    <source>
        <dbReference type="Pfam" id="PF24719"/>
    </source>
</evidence>
<gene>
    <name evidence="2" type="ORF">FHK87_02950</name>
</gene>
<dbReference type="AlphaFoldDB" id="A0A504JS37"/>
<dbReference type="InterPro" id="IPR056509">
    <property type="entry name" value="Imm33-like"/>
</dbReference>
<dbReference type="Proteomes" id="UP000315540">
    <property type="component" value="Unassembled WGS sequence"/>
</dbReference>
<proteinExistence type="predicted"/>
<dbReference type="OrthoDB" id="7063432at2"/>